<evidence type="ECO:0000313" key="2">
    <source>
        <dbReference type="Proteomes" id="UP001603978"/>
    </source>
</evidence>
<evidence type="ECO:0000313" key="1">
    <source>
        <dbReference type="EMBL" id="MFG1708627.1"/>
    </source>
</evidence>
<proteinExistence type="predicted"/>
<dbReference type="Proteomes" id="UP001603978">
    <property type="component" value="Unassembled WGS sequence"/>
</dbReference>
<sequence length="130" mass="14155">MIAESGEFDPNIMLQAAHMAATAGSPLTVALLFTPPWSIAFEPAAAFLFNDDELEFSVLMLLTGALESVSVEWRLESVMSTPESTIVQLAGRYRTPLLAAAGRRRWGVWRRPARIARSVGLICGLPVVLL</sequence>
<accession>A0ABW7AML2</accession>
<keyword evidence="2" id="KW-1185">Reference proteome</keyword>
<gene>
    <name evidence="1" type="ORF">ACFLIM_36045</name>
</gene>
<protein>
    <submittedName>
        <fullName evidence="1">Uncharacterized protein</fullName>
    </submittedName>
</protein>
<organism evidence="1 2">
    <name type="scientific">Nonomuraea marmarensis</name>
    <dbReference type="NCBI Taxonomy" id="3351344"/>
    <lineage>
        <taxon>Bacteria</taxon>
        <taxon>Bacillati</taxon>
        <taxon>Actinomycetota</taxon>
        <taxon>Actinomycetes</taxon>
        <taxon>Streptosporangiales</taxon>
        <taxon>Streptosporangiaceae</taxon>
        <taxon>Nonomuraea</taxon>
    </lineage>
</organism>
<reference evidence="1 2" key="1">
    <citation type="submission" date="2024-10" db="EMBL/GenBank/DDBJ databases">
        <authorList>
            <person name="Topkara A.R."/>
            <person name="Saygin H."/>
        </authorList>
    </citation>
    <scope>NUCLEOTIDE SEQUENCE [LARGE SCALE GENOMIC DNA]</scope>
    <source>
        <strain evidence="1 2">M3C6</strain>
    </source>
</reference>
<name>A0ABW7AML2_9ACTN</name>
<comment type="caution">
    <text evidence="1">The sequence shown here is derived from an EMBL/GenBank/DDBJ whole genome shotgun (WGS) entry which is preliminary data.</text>
</comment>
<dbReference type="EMBL" id="JBICRM010000029">
    <property type="protein sequence ID" value="MFG1708627.1"/>
    <property type="molecule type" value="Genomic_DNA"/>
</dbReference>
<dbReference type="RefSeq" id="WP_393172857.1">
    <property type="nucleotide sequence ID" value="NZ_JBICRM010000029.1"/>
</dbReference>